<evidence type="ECO:0000313" key="4">
    <source>
        <dbReference type="Proteomes" id="UP000051845"/>
    </source>
</evidence>
<dbReference type="PANTHER" id="PTHR45138:SF5">
    <property type="entry name" value="BIFUNCTIONAL PERIPLASMIC SUBSTRATE BINDING PROTEIN_CYTOPLASMIC DIGUANYLATE CYCLASE"/>
    <property type="match status" value="1"/>
</dbReference>
<feature type="transmembrane region" description="Helical" evidence="1">
    <location>
        <begin position="42"/>
        <end position="61"/>
    </location>
</feature>
<evidence type="ECO:0000313" key="3">
    <source>
        <dbReference type="EMBL" id="KRM77711.1"/>
    </source>
</evidence>
<feature type="transmembrane region" description="Helical" evidence="1">
    <location>
        <begin position="67"/>
        <end position="85"/>
    </location>
</feature>
<dbReference type="PROSITE" id="PS50887">
    <property type="entry name" value="GGDEF"/>
    <property type="match status" value="1"/>
</dbReference>
<dbReference type="InterPro" id="IPR000160">
    <property type="entry name" value="GGDEF_dom"/>
</dbReference>
<sequence>MKNTLIFTTYACFITAFFNLGAIGSLNLVLDSHKKRSKSENWATGYFLVLSACILLFSTLLKTSQPFEGILLINCQFILLVSYLNALTNFRVMVIVIVLDAMMFSFNIGIYSWWFIVPSITQIVLMAVSQRFFQPVNAYPAVTASIQTAMGCIFWLVTGTVIRLPNTLFIAMLVSYIFSTFISYGYLAILRTRHIRGMQDARNARVDPLTQAHNWLAFREDMERDFKNAETLSLITFDIDHFKQINDNYGHLTGNEALIHLVKCVQQTLKEVAGAATLYRTGGEEFTIILPGIDGQKAQKIAQRCHDDVSNLRIEDANNESLLLTISMGSTSRQKQDVTSSQFFQRADQFLYNSKRSGRDQVTGD</sequence>
<keyword evidence="1" id="KW-1133">Transmembrane helix</keyword>
<protein>
    <recommendedName>
        <fullName evidence="2">GGDEF domain-containing protein</fullName>
    </recommendedName>
</protein>
<dbReference type="SMART" id="SM00267">
    <property type="entry name" value="GGDEF"/>
    <property type="match status" value="1"/>
</dbReference>
<gene>
    <name evidence="3" type="ORF">FC82_GL003083</name>
</gene>
<proteinExistence type="predicted"/>
<feature type="transmembrane region" description="Helical" evidence="1">
    <location>
        <begin position="169"/>
        <end position="189"/>
    </location>
</feature>
<reference evidence="3 4" key="1">
    <citation type="journal article" date="2015" name="Genome Announc.">
        <title>Expanding the biotechnology potential of lactobacilli through comparative genomics of 213 strains and associated genera.</title>
        <authorList>
            <person name="Sun Z."/>
            <person name="Harris H.M."/>
            <person name="McCann A."/>
            <person name="Guo C."/>
            <person name="Argimon S."/>
            <person name="Zhang W."/>
            <person name="Yang X."/>
            <person name="Jeffery I.B."/>
            <person name="Cooney J.C."/>
            <person name="Kagawa T.F."/>
            <person name="Liu W."/>
            <person name="Song Y."/>
            <person name="Salvetti E."/>
            <person name="Wrobel A."/>
            <person name="Rasinkangas P."/>
            <person name="Parkhill J."/>
            <person name="Rea M.C."/>
            <person name="O'Sullivan O."/>
            <person name="Ritari J."/>
            <person name="Douillard F.P."/>
            <person name="Paul Ross R."/>
            <person name="Yang R."/>
            <person name="Briner A.E."/>
            <person name="Felis G.E."/>
            <person name="de Vos W.M."/>
            <person name="Barrangou R."/>
            <person name="Klaenhammer T.R."/>
            <person name="Caufield P.W."/>
            <person name="Cui Y."/>
            <person name="Zhang H."/>
            <person name="O'Toole P.W."/>
        </authorList>
    </citation>
    <scope>NUCLEOTIDE SEQUENCE [LARGE SCALE GENOMIC DNA]</scope>
    <source>
        <strain evidence="3 4">DSM 20515</strain>
    </source>
</reference>
<dbReference type="Pfam" id="PF00990">
    <property type="entry name" value="GGDEF"/>
    <property type="match status" value="1"/>
</dbReference>
<accession>A0A0R2BD92</accession>
<dbReference type="InterPro" id="IPR029787">
    <property type="entry name" value="Nucleotide_cyclase"/>
</dbReference>
<organism evidence="3 4">
    <name type="scientific">Secundilactobacillus collinoides DSM 20515 = JCM 1123</name>
    <dbReference type="NCBI Taxonomy" id="1423733"/>
    <lineage>
        <taxon>Bacteria</taxon>
        <taxon>Bacillati</taxon>
        <taxon>Bacillota</taxon>
        <taxon>Bacilli</taxon>
        <taxon>Lactobacillales</taxon>
        <taxon>Lactobacillaceae</taxon>
        <taxon>Secundilactobacillus</taxon>
    </lineage>
</organism>
<name>A0A0R2BD92_SECCO</name>
<dbReference type="NCBIfam" id="TIGR00254">
    <property type="entry name" value="GGDEF"/>
    <property type="match status" value="1"/>
</dbReference>
<dbReference type="RefSeq" id="WP_056996056.1">
    <property type="nucleotide sequence ID" value="NZ_AYYR01000009.1"/>
</dbReference>
<dbReference type="GO" id="GO:0052621">
    <property type="term" value="F:diguanylate cyclase activity"/>
    <property type="evidence" value="ECO:0007669"/>
    <property type="project" value="TreeGrafter"/>
</dbReference>
<feature type="domain" description="GGDEF" evidence="2">
    <location>
        <begin position="230"/>
        <end position="365"/>
    </location>
</feature>
<comment type="caution">
    <text evidence="3">The sequence shown here is derived from an EMBL/GenBank/DDBJ whole genome shotgun (WGS) entry which is preliminary data.</text>
</comment>
<evidence type="ECO:0000259" key="2">
    <source>
        <dbReference type="PROSITE" id="PS50887"/>
    </source>
</evidence>
<keyword evidence="1" id="KW-0472">Membrane</keyword>
<dbReference type="GO" id="GO:1902201">
    <property type="term" value="P:negative regulation of bacterial-type flagellum-dependent cell motility"/>
    <property type="evidence" value="ECO:0007669"/>
    <property type="project" value="TreeGrafter"/>
</dbReference>
<dbReference type="GO" id="GO:0005886">
    <property type="term" value="C:plasma membrane"/>
    <property type="evidence" value="ECO:0007669"/>
    <property type="project" value="TreeGrafter"/>
</dbReference>
<dbReference type="InterPro" id="IPR050469">
    <property type="entry name" value="Diguanylate_Cyclase"/>
</dbReference>
<dbReference type="GO" id="GO:0043709">
    <property type="term" value="P:cell adhesion involved in single-species biofilm formation"/>
    <property type="evidence" value="ECO:0007669"/>
    <property type="project" value="TreeGrafter"/>
</dbReference>
<dbReference type="Gene3D" id="3.30.70.270">
    <property type="match status" value="1"/>
</dbReference>
<feature type="transmembrane region" description="Helical" evidence="1">
    <location>
        <begin position="136"/>
        <end position="157"/>
    </location>
</feature>
<dbReference type="InterPro" id="IPR043128">
    <property type="entry name" value="Rev_trsase/Diguanyl_cyclase"/>
</dbReference>
<evidence type="ECO:0000256" key="1">
    <source>
        <dbReference type="SAM" id="Phobius"/>
    </source>
</evidence>
<dbReference type="PATRIC" id="fig|1423733.4.peg.3207"/>
<feature type="transmembrane region" description="Helical" evidence="1">
    <location>
        <begin position="6"/>
        <end position="30"/>
    </location>
</feature>
<feature type="transmembrane region" description="Helical" evidence="1">
    <location>
        <begin position="92"/>
        <end position="116"/>
    </location>
</feature>
<dbReference type="SUPFAM" id="SSF55073">
    <property type="entry name" value="Nucleotide cyclase"/>
    <property type="match status" value="1"/>
</dbReference>
<dbReference type="AlphaFoldDB" id="A0A0R2BD92"/>
<dbReference type="EMBL" id="AYYR01000009">
    <property type="protein sequence ID" value="KRM77711.1"/>
    <property type="molecule type" value="Genomic_DNA"/>
</dbReference>
<keyword evidence="1" id="KW-0812">Transmembrane</keyword>
<dbReference type="PANTHER" id="PTHR45138">
    <property type="entry name" value="REGULATORY COMPONENTS OF SENSORY TRANSDUCTION SYSTEM"/>
    <property type="match status" value="1"/>
</dbReference>
<dbReference type="Proteomes" id="UP000051845">
    <property type="component" value="Unassembled WGS sequence"/>
</dbReference>
<dbReference type="CDD" id="cd01949">
    <property type="entry name" value="GGDEF"/>
    <property type="match status" value="1"/>
</dbReference>